<dbReference type="InParanoid" id="G0V8W5"/>
<proteinExistence type="predicted"/>
<evidence type="ECO:0000313" key="6">
    <source>
        <dbReference type="EMBL" id="CCC67914.1"/>
    </source>
</evidence>
<dbReference type="KEGG" id="ncs:NCAS_0A13560"/>
<feature type="compositionally biased region" description="Basic and acidic residues" evidence="4">
    <location>
        <begin position="50"/>
        <end position="83"/>
    </location>
</feature>
<dbReference type="GO" id="GO:0006611">
    <property type="term" value="P:protein export from nucleus"/>
    <property type="evidence" value="ECO:0007669"/>
    <property type="project" value="EnsemblFungi"/>
</dbReference>
<gene>
    <name evidence="6" type="primary">NCAS0A13560</name>
    <name evidence="6" type="ordered locus">NCAS_0A13560</name>
</gene>
<feature type="compositionally biased region" description="Basic and acidic residues" evidence="4">
    <location>
        <begin position="21"/>
        <end position="36"/>
    </location>
</feature>
<feature type="compositionally biased region" description="Basic and acidic residues" evidence="4">
    <location>
        <begin position="101"/>
        <end position="113"/>
    </location>
</feature>
<dbReference type="Gene3D" id="2.30.29.30">
    <property type="entry name" value="Pleckstrin-homology domain (PH domain)/Phosphotyrosine-binding domain (PTB)"/>
    <property type="match status" value="1"/>
</dbReference>
<dbReference type="EMBL" id="HE576752">
    <property type="protein sequence ID" value="CCC67914.1"/>
    <property type="molecule type" value="Genomic_DNA"/>
</dbReference>
<dbReference type="InterPro" id="IPR045255">
    <property type="entry name" value="RanBP1-like"/>
</dbReference>
<feature type="compositionally biased region" description="Basic and acidic residues" evidence="4">
    <location>
        <begin position="141"/>
        <end position="185"/>
    </location>
</feature>
<dbReference type="RefSeq" id="XP_003674294.1">
    <property type="nucleotide sequence ID" value="XM_003674246.1"/>
</dbReference>
<dbReference type="GO" id="GO:0005634">
    <property type="term" value="C:nucleus"/>
    <property type="evidence" value="ECO:0007669"/>
    <property type="project" value="UniProtKB-SubCell"/>
</dbReference>
<dbReference type="InterPro" id="IPR000156">
    <property type="entry name" value="Ran_bind_dom"/>
</dbReference>
<dbReference type="Proteomes" id="UP000001640">
    <property type="component" value="Chromosome 1"/>
</dbReference>
<dbReference type="SMART" id="SM00160">
    <property type="entry name" value="RanBD"/>
    <property type="match status" value="1"/>
</dbReference>
<dbReference type="OMA" id="EDNMATK"/>
<dbReference type="SUPFAM" id="SSF50729">
    <property type="entry name" value="PH domain-like"/>
    <property type="match status" value="1"/>
</dbReference>
<name>G0V8W5_NAUCA</name>
<comment type="subcellular location">
    <subcellularLocation>
        <location evidence="1">Nucleus</location>
    </subcellularLocation>
</comment>
<dbReference type="OrthoDB" id="411251at2759"/>
<reference key="2">
    <citation type="submission" date="2011-08" db="EMBL/GenBank/DDBJ databases">
        <title>Genome sequence of Naumovozyma castellii.</title>
        <authorList>
            <person name="Gordon J.L."/>
            <person name="Armisen D."/>
            <person name="Proux-Wera E."/>
            <person name="OhEigeartaigh S.S."/>
            <person name="Byrne K.P."/>
            <person name="Wolfe K.H."/>
        </authorList>
    </citation>
    <scope>NUCLEOTIDE SEQUENCE</scope>
    <source>
        <strain>Type strain:CBS 4309</strain>
    </source>
</reference>
<evidence type="ECO:0000313" key="7">
    <source>
        <dbReference type="Proteomes" id="UP000001640"/>
    </source>
</evidence>
<evidence type="ECO:0000256" key="4">
    <source>
        <dbReference type="SAM" id="MobiDB-lite"/>
    </source>
</evidence>
<keyword evidence="7" id="KW-1185">Reference proteome</keyword>
<reference evidence="6 7" key="1">
    <citation type="journal article" date="2011" name="Proc. Natl. Acad. Sci. U.S.A.">
        <title>Evolutionary erosion of yeast sex chromosomes by mating-type switching accidents.</title>
        <authorList>
            <person name="Gordon J.L."/>
            <person name="Armisen D."/>
            <person name="Proux-Wera E."/>
            <person name="Oheigeartaigh S.S."/>
            <person name="Byrne K.P."/>
            <person name="Wolfe K.H."/>
        </authorList>
    </citation>
    <scope>NUCLEOTIDE SEQUENCE [LARGE SCALE GENOMIC DNA]</scope>
    <source>
        <strain evidence="7">ATCC 76901 / BCRC 22586 / CBS 4309 / NBRC 1992 / NRRL Y-12630</strain>
    </source>
</reference>
<organism evidence="6 7">
    <name type="scientific">Naumovozyma castellii</name>
    <name type="common">Yeast</name>
    <name type="synonym">Saccharomyces castellii</name>
    <dbReference type="NCBI Taxonomy" id="27288"/>
    <lineage>
        <taxon>Eukaryota</taxon>
        <taxon>Fungi</taxon>
        <taxon>Dikarya</taxon>
        <taxon>Ascomycota</taxon>
        <taxon>Saccharomycotina</taxon>
        <taxon>Saccharomycetes</taxon>
        <taxon>Saccharomycetales</taxon>
        <taxon>Saccharomycetaceae</taxon>
        <taxon>Naumovozyma</taxon>
    </lineage>
</organism>
<dbReference type="PANTHER" id="PTHR23138:SF142">
    <property type="entry name" value="RAN-BINDING PROTEIN 3B-RELATED"/>
    <property type="match status" value="1"/>
</dbReference>
<keyword evidence="3" id="KW-0539">Nucleus</keyword>
<dbReference type="HOGENOM" id="CLU_052718_0_0_1"/>
<feature type="region of interest" description="Disordered" evidence="4">
    <location>
        <begin position="1"/>
        <end position="185"/>
    </location>
</feature>
<dbReference type="STRING" id="1064592.G0V8W5"/>
<dbReference type="Pfam" id="PF00638">
    <property type="entry name" value="Ran_BP1"/>
    <property type="match status" value="1"/>
</dbReference>
<dbReference type="PANTHER" id="PTHR23138">
    <property type="entry name" value="RAN BINDING PROTEIN"/>
    <property type="match status" value="1"/>
</dbReference>
<dbReference type="PROSITE" id="PS50196">
    <property type="entry name" value="RANBD1"/>
    <property type="match status" value="1"/>
</dbReference>
<protein>
    <recommendedName>
        <fullName evidence="5">RanBD1 domain-containing protein</fullName>
    </recommendedName>
</protein>
<dbReference type="GeneID" id="96901392"/>
<dbReference type="eggNOG" id="KOG0864">
    <property type="taxonomic scope" value="Eukaryota"/>
</dbReference>
<dbReference type="CDD" id="cd13180">
    <property type="entry name" value="RanBD_RanBP3"/>
    <property type="match status" value="1"/>
</dbReference>
<dbReference type="GO" id="GO:0005829">
    <property type="term" value="C:cytosol"/>
    <property type="evidence" value="ECO:0007669"/>
    <property type="project" value="EnsemblFungi"/>
</dbReference>
<accession>G0V8W5</accession>
<sequence>MNGTVNDVEGKKSNNSTPIKETIDDVNALKRSRDDKENEEEGEIEQNSNDTKKKLKIEPSSETKDDEEKTKTEEDKKEQEKPKFVFGSTTSFGAGFGVKTSTKEKEESSKDNSKPFAFGSGLSFGSGFGVLKKPDEEEEPKTEQKPEEETKTADSSDTKDGKEESVIELPTEKESEKKSKEATKDDENVIKLTKREIKSGEESEVCVFQANAKLYQLSDLKSGWKERGTGNIKLNEDPNTKKARIVMRSRGILKVILNLPLIKGFSIQKGFPGSLNGEKFVRIIAIDDNKHPVQYALRIGKEETASELYDKIINLIPK</sequence>
<dbReference type="GO" id="GO:0000056">
    <property type="term" value="P:ribosomal small subunit export from nucleus"/>
    <property type="evidence" value="ECO:0007669"/>
    <property type="project" value="EnsemblFungi"/>
</dbReference>
<evidence type="ECO:0000256" key="1">
    <source>
        <dbReference type="ARBA" id="ARBA00004123"/>
    </source>
</evidence>
<evidence type="ECO:0000259" key="5">
    <source>
        <dbReference type="PROSITE" id="PS50196"/>
    </source>
</evidence>
<dbReference type="InterPro" id="IPR011993">
    <property type="entry name" value="PH-like_dom_sf"/>
</dbReference>
<feature type="domain" description="RanBD1" evidence="5">
    <location>
        <begin position="185"/>
        <end position="318"/>
    </location>
</feature>
<dbReference type="FunFam" id="2.30.29.30:FF:000454">
    <property type="entry name" value="Ran-specific GTPase-activating protein 2"/>
    <property type="match status" value="1"/>
</dbReference>
<feature type="compositionally biased region" description="Low complexity" evidence="4">
    <location>
        <begin position="84"/>
        <end position="100"/>
    </location>
</feature>
<dbReference type="AlphaFoldDB" id="G0V8W5"/>
<evidence type="ECO:0000256" key="2">
    <source>
        <dbReference type="ARBA" id="ARBA00022553"/>
    </source>
</evidence>
<dbReference type="FunCoup" id="G0V8W5">
    <property type="interactions" value="195"/>
</dbReference>
<evidence type="ECO:0000256" key="3">
    <source>
        <dbReference type="ARBA" id="ARBA00023242"/>
    </source>
</evidence>
<keyword evidence="2" id="KW-0597">Phosphoprotein</keyword>
<dbReference type="GO" id="GO:0006607">
    <property type="term" value="P:NLS-bearing protein import into nucleus"/>
    <property type="evidence" value="ECO:0007669"/>
    <property type="project" value="TreeGrafter"/>
</dbReference>